<comment type="caution">
    <text evidence="2">The sequence shown here is derived from an EMBL/GenBank/DDBJ whole genome shotgun (WGS) entry which is preliminary data.</text>
</comment>
<gene>
    <name evidence="2" type="ORF">MENT_LOCUS63106</name>
</gene>
<reference evidence="2 3" key="1">
    <citation type="submission" date="2020-08" db="EMBL/GenBank/DDBJ databases">
        <authorList>
            <person name="Koutsovoulos G."/>
            <person name="Danchin GJ E."/>
        </authorList>
    </citation>
    <scope>NUCLEOTIDE SEQUENCE [LARGE SCALE GENOMIC DNA]</scope>
</reference>
<accession>A0A6V7YBW3</accession>
<proteinExistence type="predicted"/>
<dbReference type="Proteomes" id="UP000580250">
    <property type="component" value="Unassembled WGS sequence"/>
</dbReference>
<protein>
    <submittedName>
        <fullName evidence="2">Uncharacterized protein</fullName>
    </submittedName>
</protein>
<feature type="region of interest" description="Disordered" evidence="1">
    <location>
        <begin position="1"/>
        <end position="56"/>
    </location>
</feature>
<evidence type="ECO:0000313" key="3">
    <source>
        <dbReference type="Proteomes" id="UP000580250"/>
    </source>
</evidence>
<evidence type="ECO:0000313" key="2">
    <source>
        <dbReference type="EMBL" id="CAD2209004.1"/>
    </source>
</evidence>
<evidence type="ECO:0000256" key="1">
    <source>
        <dbReference type="SAM" id="MobiDB-lite"/>
    </source>
</evidence>
<sequence length="56" mass="6407">MPGPGPGFFSQNRTRNRFFRIKPEKPPGKTGFSQKYPVPGHRARKKPVRARPGFEL</sequence>
<organism evidence="2 3">
    <name type="scientific">Meloidogyne enterolobii</name>
    <name type="common">Root-knot nematode worm</name>
    <name type="synonym">Meloidogyne mayaguensis</name>
    <dbReference type="NCBI Taxonomy" id="390850"/>
    <lineage>
        <taxon>Eukaryota</taxon>
        <taxon>Metazoa</taxon>
        <taxon>Ecdysozoa</taxon>
        <taxon>Nematoda</taxon>
        <taxon>Chromadorea</taxon>
        <taxon>Rhabditida</taxon>
        <taxon>Tylenchina</taxon>
        <taxon>Tylenchomorpha</taxon>
        <taxon>Tylenchoidea</taxon>
        <taxon>Meloidogynidae</taxon>
        <taxon>Meloidogyninae</taxon>
        <taxon>Meloidogyne</taxon>
    </lineage>
</organism>
<name>A0A6V7YBW3_MELEN</name>
<dbReference type="AlphaFoldDB" id="A0A6V7YBW3"/>
<dbReference type="EMBL" id="CAJEWN010003961">
    <property type="protein sequence ID" value="CAD2209004.1"/>
    <property type="molecule type" value="Genomic_DNA"/>
</dbReference>